<evidence type="ECO:0000313" key="1">
    <source>
        <dbReference type="EMBL" id="OMC32992.1"/>
    </source>
</evidence>
<sequence>MLTPVDPALDAVIDDPEAVMDWYRAASKTGQALRDQVKAESIAVNTAFQEIGLAFGCSAGVSMNVVGGVVRSVFINSASQEITDTQWQQIAVFMREHHLDTLDVFSSPDTDLDFLQHFDFLTALNFGETIINVDGLHCLTDKMTWLAWGANRKFSLDVLRRFPHLRALAVGPAKDFDAVAGLTELCWLSMDNTGLADLNMLTGLPRLRRVSMGSGKPPDLSALATLPELELLEIKGWRKISDPDIAPIADCVNLRVLEIDSVPSITRLPDLSRLTKLCVVNLQNMKTLADVTGLAAAPNLTWAWIDSKSTTAQSVIPLLGHPSLTSLTVACHTDALCEELNTLIPAELNQKYTWNNTYLHYRAALYHHTGSLPGLPT</sequence>
<dbReference type="Gene3D" id="3.80.10.10">
    <property type="entry name" value="Ribonuclease Inhibitor"/>
    <property type="match status" value="1"/>
</dbReference>
<dbReference type="AlphaFoldDB" id="A0ABD6QC35"/>
<accession>A0ABD6QC35</accession>
<gene>
    <name evidence="1" type="ORF">A5742_14990</name>
</gene>
<proteinExistence type="predicted"/>
<evidence type="ECO:0000313" key="2">
    <source>
        <dbReference type="Proteomes" id="UP000187001"/>
    </source>
</evidence>
<name>A0ABD6QC35_MYCFO</name>
<dbReference type="InterPro" id="IPR032675">
    <property type="entry name" value="LRR_dom_sf"/>
</dbReference>
<dbReference type="RefSeq" id="WP_076208183.1">
    <property type="nucleotide sequence ID" value="NZ_MBER01000183.1"/>
</dbReference>
<dbReference type="Proteomes" id="UP000187001">
    <property type="component" value="Unassembled WGS sequence"/>
</dbReference>
<protein>
    <recommendedName>
        <fullName evidence="3">Internalin-A</fullName>
    </recommendedName>
</protein>
<reference evidence="1 2" key="1">
    <citation type="submission" date="2016-07" db="EMBL/GenBank/DDBJ databases">
        <authorList>
            <person name="Sutton G."/>
            <person name="Brinkac L."/>
            <person name="Sanka R."/>
            <person name="Adams M."/>
            <person name="Lau E."/>
            <person name="Kumar A."/>
            <person name="Macaden R."/>
        </authorList>
    </citation>
    <scope>NUCLEOTIDE SEQUENCE [LARGE SCALE GENOMIC DNA]</scope>
    <source>
        <strain evidence="1 2">GA-0871</strain>
    </source>
</reference>
<comment type="caution">
    <text evidence="1">The sequence shown here is derived from an EMBL/GenBank/DDBJ whole genome shotgun (WGS) entry which is preliminary data.</text>
</comment>
<evidence type="ECO:0008006" key="3">
    <source>
        <dbReference type="Google" id="ProtNLM"/>
    </source>
</evidence>
<organism evidence="1 2">
    <name type="scientific">Mycolicibacterium fortuitum</name>
    <name type="common">Mycobacterium fortuitum</name>
    <dbReference type="NCBI Taxonomy" id="1766"/>
    <lineage>
        <taxon>Bacteria</taxon>
        <taxon>Bacillati</taxon>
        <taxon>Actinomycetota</taxon>
        <taxon>Actinomycetes</taxon>
        <taxon>Mycobacteriales</taxon>
        <taxon>Mycobacteriaceae</taxon>
        <taxon>Mycolicibacterium</taxon>
    </lineage>
</organism>
<dbReference type="SUPFAM" id="SSF52058">
    <property type="entry name" value="L domain-like"/>
    <property type="match status" value="1"/>
</dbReference>
<dbReference type="EMBL" id="MBER01000183">
    <property type="protein sequence ID" value="OMC32992.1"/>
    <property type="molecule type" value="Genomic_DNA"/>
</dbReference>